<dbReference type="NCBIfam" id="NF004596">
    <property type="entry name" value="PRK05932.1-3"/>
    <property type="match status" value="1"/>
</dbReference>
<dbReference type="PROSITE" id="PS50044">
    <property type="entry name" value="SIGMA54_3"/>
    <property type="match status" value="1"/>
</dbReference>
<keyword evidence="8 9" id="KW-0804">Transcription</keyword>
<evidence type="ECO:0000256" key="6">
    <source>
        <dbReference type="ARBA" id="ARBA00023082"/>
    </source>
</evidence>
<dbReference type="GO" id="GO:0016779">
    <property type="term" value="F:nucleotidyltransferase activity"/>
    <property type="evidence" value="ECO:0007669"/>
    <property type="project" value="UniProtKB-KW"/>
</dbReference>
<dbReference type="PROSITE" id="PS00717">
    <property type="entry name" value="SIGMA54_1"/>
    <property type="match status" value="1"/>
</dbReference>
<dbReference type="PANTHER" id="PTHR32248:SF4">
    <property type="entry name" value="RNA POLYMERASE SIGMA-54 FACTOR"/>
    <property type="match status" value="1"/>
</dbReference>
<dbReference type="EMBL" id="FOQH01000003">
    <property type="protein sequence ID" value="SFH90397.1"/>
    <property type="molecule type" value="Genomic_DNA"/>
</dbReference>
<dbReference type="InterPro" id="IPR007634">
    <property type="entry name" value="RNA_pol_sigma_54_DNA-bd"/>
</dbReference>
<sequence>MIGPRLELRTSQQLVMTPQLQQAIKLLQMSNLELSRFVDEAIERNPLLDRAPEAESGPETPEPRRETTERLASADAALRDGAADSSVQYETGAEQLYDADGAGRREGLGEAAPASTWTAPVARPGSGGAAADLPPLEETLGAETTLIEHLAGQLALIRAPRTTINAAMALAADIDEAGYLRIEADEAARRLGVSEQVLDDAIGLLHQCEPAGIGARSLAECLALQLAEKDRLDPAMQAMVDNLPLLARADFKALSRICGVDETDVREMAAEIRALDPRPGREFTAPPALAAVPDVFIKRGPEGGWVVELNTDTLPRVLVDNAYAATLARGGDEKARAFVSECRQSGGWLVRSLEQRARTILRVAVEIARRQEAFFEEGVSALRPMTLRMVADEIGMHESTVSRVAAGKHLACERGIFELRWFFTQALASTDGGEAHSAAAIRDRIKGLIDAEDPRKTLSDDRLTAILRNDGVDIARRTVAKYREGMNIPSSVQRRRLKTAAAAS</sequence>
<reference evidence="13 14" key="1">
    <citation type="submission" date="2016-10" db="EMBL/GenBank/DDBJ databases">
        <authorList>
            <person name="de Groot N.N."/>
        </authorList>
    </citation>
    <scope>NUCLEOTIDE SEQUENCE [LARGE SCALE GENOMIC DNA]</scope>
    <source>
        <strain evidence="13 14">CGMCC 1.11030</strain>
    </source>
</reference>
<dbReference type="GO" id="GO:0003677">
    <property type="term" value="F:DNA binding"/>
    <property type="evidence" value="ECO:0007669"/>
    <property type="project" value="UniProtKB-KW"/>
</dbReference>
<keyword evidence="6 9" id="KW-0731">Sigma factor</keyword>
<evidence type="ECO:0000256" key="9">
    <source>
        <dbReference type="PIRNR" id="PIRNR000774"/>
    </source>
</evidence>
<keyword evidence="5 9" id="KW-0805">Transcription regulation</keyword>
<dbReference type="OrthoDB" id="9814402at2"/>
<dbReference type="STRING" id="1114924.SAMN05216258_10322"/>
<dbReference type="Pfam" id="PF00309">
    <property type="entry name" value="Sigma54_AID"/>
    <property type="match status" value="1"/>
</dbReference>
<evidence type="ECO:0000313" key="14">
    <source>
        <dbReference type="Proteomes" id="UP000199377"/>
    </source>
</evidence>
<evidence type="ECO:0000256" key="5">
    <source>
        <dbReference type="ARBA" id="ARBA00023015"/>
    </source>
</evidence>
<dbReference type="PRINTS" id="PR00045">
    <property type="entry name" value="SIGMA54FCT"/>
</dbReference>
<feature type="domain" description="RNA polymerase sigma factor 54 core-binding" evidence="12">
    <location>
        <begin position="137"/>
        <end position="323"/>
    </location>
</feature>
<dbReference type="InterPro" id="IPR038709">
    <property type="entry name" value="RpoN_core-bd_sf"/>
</dbReference>
<keyword evidence="14" id="KW-1185">Reference proteome</keyword>
<dbReference type="NCBIfam" id="TIGR02395">
    <property type="entry name" value="rpoN_sigma"/>
    <property type="match status" value="1"/>
</dbReference>
<dbReference type="GO" id="GO:0000428">
    <property type="term" value="C:DNA-directed RNA polymerase complex"/>
    <property type="evidence" value="ECO:0007669"/>
    <property type="project" value="UniProtKB-KW"/>
</dbReference>
<dbReference type="Proteomes" id="UP000199377">
    <property type="component" value="Unassembled WGS sequence"/>
</dbReference>
<dbReference type="PANTHER" id="PTHR32248">
    <property type="entry name" value="RNA POLYMERASE SIGMA-54 FACTOR"/>
    <property type="match status" value="1"/>
</dbReference>
<dbReference type="NCBIfam" id="NF009118">
    <property type="entry name" value="PRK12469.1"/>
    <property type="match status" value="1"/>
</dbReference>
<dbReference type="PROSITE" id="PS00718">
    <property type="entry name" value="SIGMA54_2"/>
    <property type="match status" value="1"/>
</dbReference>
<dbReference type="GO" id="GO:0006352">
    <property type="term" value="P:DNA-templated transcription initiation"/>
    <property type="evidence" value="ECO:0007669"/>
    <property type="project" value="InterPro"/>
</dbReference>
<proteinExistence type="inferred from homology"/>
<keyword evidence="7 9" id="KW-0238">DNA-binding</keyword>
<evidence type="ECO:0000256" key="2">
    <source>
        <dbReference type="ARBA" id="ARBA00022478"/>
    </source>
</evidence>
<keyword evidence="2 9" id="KW-0240">DNA-directed RNA polymerase</keyword>
<dbReference type="GO" id="GO:0001216">
    <property type="term" value="F:DNA-binding transcription activator activity"/>
    <property type="evidence" value="ECO:0007669"/>
    <property type="project" value="InterPro"/>
</dbReference>
<feature type="domain" description="RNA polymerase sigma factor 54 DNA-binding" evidence="11">
    <location>
        <begin position="338"/>
        <end position="496"/>
    </location>
</feature>
<evidence type="ECO:0000256" key="1">
    <source>
        <dbReference type="ARBA" id="ARBA00008798"/>
    </source>
</evidence>
<evidence type="ECO:0000256" key="7">
    <source>
        <dbReference type="ARBA" id="ARBA00023125"/>
    </source>
</evidence>
<evidence type="ECO:0000313" key="13">
    <source>
        <dbReference type="EMBL" id="SFH90397.1"/>
    </source>
</evidence>
<keyword evidence="3 9" id="KW-0808">Transferase</keyword>
<evidence type="ECO:0000256" key="8">
    <source>
        <dbReference type="ARBA" id="ARBA00023163"/>
    </source>
</evidence>
<evidence type="ECO:0000259" key="11">
    <source>
        <dbReference type="Pfam" id="PF04552"/>
    </source>
</evidence>
<comment type="function">
    <text evidence="9">Sigma factors are initiation factors that promote the attachment of RNA polymerase to specific initiation sites and are then released.</text>
</comment>
<comment type="similarity">
    <text evidence="1 9">Belongs to the sigma-54 factor family.</text>
</comment>
<dbReference type="Gene3D" id="1.10.10.60">
    <property type="entry name" value="Homeodomain-like"/>
    <property type="match status" value="1"/>
</dbReference>
<organism evidence="13 14">
    <name type="scientific">Albimonas pacifica</name>
    <dbReference type="NCBI Taxonomy" id="1114924"/>
    <lineage>
        <taxon>Bacteria</taxon>
        <taxon>Pseudomonadati</taxon>
        <taxon>Pseudomonadota</taxon>
        <taxon>Alphaproteobacteria</taxon>
        <taxon>Rhodobacterales</taxon>
        <taxon>Paracoccaceae</taxon>
        <taxon>Albimonas</taxon>
    </lineage>
</organism>
<protein>
    <recommendedName>
        <fullName evidence="9">RNA polymerase sigma-54 factor</fullName>
    </recommendedName>
</protein>
<evidence type="ECO:0000256" key="10">
    <source>
        <dbReference type="SAM" id="MobiDB-lite"/>
    </source>
</evidence>
<dbReference type="InterPro" id="IPR007046">
    <property type="entry name" value="RNA_pol_sigma_54_core-bd"/>
</dbReference>
<accession>A0A1I3DUH7</accession>
<dbReference type="GO" id="GO:0016987">
    <property type="term" value="F:sigma factor activity"/>
    <property type="evidence" value="ECO:0007669"/>
    <property type="project" value="UniProtKB-KW"/>
</dbReference>
<evidence type="ECO:0000256" key="3">
    <source>
        <dbReference type="ARBA" id="ARBA00022679"/>
    </source>
</evidence>
<name>A0A1I3DUH7_9RHOB</name>
<feature type="region of interest" description="Disordered" evidence="10">
    <location>
        <begin position="104"/>
        <end position="126"/>
    </location>
</feature>
<dbReference type="PIRSF" id="PIRSF000774">
    <property type="entry name" value="RpoN"/>
    <property type="match status" value="1"/>
</dbReference>
<dbReference type="Gene3D" id="1.10.10.1330">
    <property type="entry name" value="RNA polymerase sigma-54 factor, core-binding domain"/>
    <property type="match status" value="1"/>
</dbReference>
<dbReference type="AlphaFoldDB" id="A0A1I3DUH7"/>
<dbReference type="Pfam" id="PF04552">
    <property type="entry name" value="Sigma54_DBD"/>
    <property type="match status" value="1"/>
</dbReference>
<dbReference type="InterPro" id="IPR000394">
    <property type="entry name" value="RNA_pol_sigma_54"/>
</dbReference>
<dbReference type="RefSeq" id="WP_092859274.1">
    <property type="nucleotide sequence ID" value="NZ_FOQH01000003.1"/>
</dbReference>
<keyword evidence="4 9" id="KW-0548">Nucleotidyltransferase</keyword>
<gene>
    <name evidence="13" type="ORF">SAMN05216258_10322</name>
</gene>
<evidence type="ECO:0000259" key="12">
    <source>
        <dbReference type="Pfam" id="PF04963"/>
    </source>
</evidence>
<feature type="region of interest" description="Disordered" evidence="10">
    <location>
        <begin position="47"/>
        <end position="72"/>
    </location>
</feature>
<evidence type="ECO:0000256" key="4">
    <source>
        <dbReference type="ARBA" id="ARBA00022695"/>
    </source>
</evidence>
<dbReference type="Pfam" id="PF04963">
    <property type="entry name" value="Sigma54_CBD"/>
    <property type="match status" value="1"/>
</dbReference>